<dbReference type="Gene3D" id="3.10.430.100">
    <property type="entry name" value="Ribosomal protein L9, C-terminal domain"/>
    <property type="match status" value="1"/>
</dbReference>
<feature type="domain" description="Ribosomal protein L9" evidence="8">
    <location>
        <begin position="1"/>
        <end position="44"/>
    </location>
</feature>
<keyword evidence="3" id="KW-0694">RNA-binding</keyword>
<dbReference type="NCBIfam" id="TIGR00158">
    <property type="entry name" value="L9"/>
    <property type="match status" value="1"/>
</dbReference>
<evidence type="ECO:0000256" key="2">
    <source>
        <dbReference type="ARBA" id="ARBA00022730"/>
    </source>
</evidence>
<proteinExistence type="inferred from homology"/>
<evidence type="ECO:0000256" key="6">
    <source>
        <dbReference type="ARBA" id="ARBA00035292"/>
    </source>
</evidence>
<evidence type="ECO:0000259" key="8">
    <source>
        <dbReference type="Pfam" id="PF01281"/>
    </source>
</evidence>
<dbReference type="GO" id="GO:0003735">
    <property type="term" value="F:structural constituent of ribosome"/>
    <property type="evidence" value="ECO:0007669"/>
    <property type="project" value="InterPro"/>
</dbReference>
<dbReference type="SUPFAM" id="SSF55653">
    <property type="entry name" value="Ribosomal protein L9 C-domain"/>
    <property type="match status" value="1"/>
</dbReference>
<dbReference type="GO" id="GO:1990904">
    <property type="term" value="C:ribonucleoprotein complex"/>
    <property type="evidence" value="ECO:0007669"/>
    <property type="project" value="UniProtKB-KW"/>
</dbReference>
<dbReference type="STRING" id="1735162.PeribacterB2_0408"/>
<dbReference type="SUPFAM" id="SSF55658">
    <property type="entry name" value="L9 N-domain-like"/>
    <property type="match status" value="1"/>
</dbReference>
<dbReference type="PANTHER" id="PTHR21368">
    <property type="entry name" value="50S RIBOSOMAL PROTEIN L9"/>
    <property type="match status" value="1"/>
</dbReference>
<dbReference type="InterPro" id="IPR036791">
    <property type="entry name" value="Ribosomal_bL9_C_sf"/>
</dbReference>
<dbReference type="InterPro" id="IPR020069">
    <property type="entry name" value="Ribosomal_bL9_C"/>
</dbReference>
<accession>A0A0S1SB02</accession>
<keyword evidence="5" id="KW-0687">Ribonucleoprotein</keyword>
<dbReference type="AlphaFoldDB" id="A0A0S1SKV6"/>
<dbReference type="InterPro" id="IPR020070">
    <property type="entry name" value="Ribosomal_bL9_N"/>
</dbReference>
<evidence type="ECO:0000256" key="3">
    <source>
        <dbReference type="ARBA" id="ARBA00022884"/>
    </source>
</evidence>
<dbReference type="GO" id="GO:0006412">
    <property type="term" value="P:translation"/>
    <property type="evidence" value="ECO:0007669"/>
    <property type="project" value="InterPro"/>
</dbReference>
<accession>A0A0S1SUN4</accession>
<evidence type="ECO:0000256" key="1">
    <source>
        <dbReference type="ARBA" id="ARBA00010605"/>
    </source>
</evidence>
<dbReference type="EMBL" id="CP013065">
    <property type="protein sequence ID" value="ALM13101.1"/>
    <property type="molecule type" value="Genomic_DNA"/>
</dbReference>
<name>A0A0S1SKV6_9BACT</name>
<protein>
    <recommendedName>
        <fullName evidence="6">Large ribosomal subunit protein bL9</fullName>
    </recommendedName>
    <alternativeName>
        <fullName evidence="7">50S ribosomal protein L9</fullName>
    </alternativeName>
</protein>
<comment type="similarity">
    <text evidence="1">Belongs to the bacterial ribosomal protein bL9 family.</text>
</comment>
<evidence type="ECO:0000256" key="4">
    <source>
        <dbReference type="ARBA" id="ARBA00022980"/>
    </source>
</evidence>
<accession>A0A0S1SUY3</accession>
<reference evidence="11" key="1">
    <citation type="submission" date="2015-10" db="EMBL/GenBank/DDBJ databases">
        <title>Analysis of five complete genome sequences for members of the class Peribacteria in the recently recognized Peregrinibacteria bacterial phylum.</title>
        <authorList>
            <person name="Anantharaman K."/>
            <person name="Brown C.T."/>
            <person name="Burstein D."/>
            <person name="Castelle C.J."/>
            <person name="Probst A.J."/>
            <person name="Thomas B.C."/>
            <person name="Williams K.H."/>
            <person name="Banfield J.F."/>
        </authorList>
    </citation>
    <scope>NUCLEOTIDE SEQUENCE [LARGE SCALE GENOMIC DNA]</scope>
</reference>
<keyword evidence="2" id="KW-0699">rRNA-binding</keyword>
<organism evidence="10 11">
    <name type="scientific">Candidatus Peribacter riflensis</name>
    <dbReference type="NCBI Taxonomy" id="1735162"/>
    <lineage>
        <taxon>Bacteria</taxon>
        <taxon>Candidatus Peregrinibacteriota</taxon>
        <taxon>Candidatus Peribacteria</taxon>
        <taxon>Candidatus Peribacterales</taxon>
        <taxon>Candidatus Peribacteraceae</taxon>
        <taxon>Candidatus Peribacter</taxon>
    </lineage>
</organism>
<accession>A0A0S1SNI3</accession>
<evidence type="ECO:0000313" key="11">
    <source>
        <dbReference type="Proteomes" id="UP000069135"/>
    </source>
</evidence>
<gene>
    <name evidence="10" type="ORF">PeribacterD1_0409</name>
</gene>
<evidence type="ECO:0000256" key="5">
    <source>
        <dbReference type="ARBA" id="ARBA00023274"/>
    </source>
</evidence>
<dbReference type="GO" id="GO:0005840">
    <property type="term" value="C:ribosome"/>
    <property type="evidence" value="ECO:0007669"/>
    <property type="project" value="UniProtKB-KW"/>
</dbReference>
<evidence type="ECO:0000313" key="10">
    <source>
        <dbReference type="EMBL" id="ALM13101.1"/>
    </source>
</evidence>
<accession>A0A0S1SKV6</accession>
<reference evidence="10 11" key="2">
    <citation type="journal article" date="2016" name="PeerJ">
        <title>Analysis of five complete genome sequences for members of the class Peribacteria in the recently recognized Peregrinibacteria bacterial phylum.</title>
        <authorList>
            <person name="Anantharaman K."/>
            <person name="Brown C.T."/>
            <person name="Burstein D."/>
            <person name="Castelle C.J."/>
            <person name="Probst A.J."/>
            <person name="Thomas B.C."/>
            <person name="Williams K.H."/>
            <person name="Banfield J.F."/>
        </authorList>
    </citation>
    <scope>NUCLEOTIDE SEQUENCE [LARGE SCALE GENOMIC DNA]</scope>
    <source>
        <strain evidence="10">RIFOXYD1_FULL_PER-ii_59_16</strain>
    </source>
</reference>
<dbReference type="Pfam" id="PF03948">
    <property type="entry name" value="Ribosomal_L9_C"/>
    <property type="match status" value="1"/>
</dbReference>
<dbReference type="InterPro" id="IPR036935">
    <property type="entry name" value="Ribosomal_bL9_N_sf"/>
</dbReference>
<dbReference type="InterPro" id="IPR009027">
    <property type="entry name" value="Ribosomal_bL9/RNase_H1_N"/>
</dbReference>
<dbReference type="InterPro" id="IPR000244">
    <property type="entry name" value="Ribosomal_bL9"/>
</dbReference>
<dbReference type="Proteomes" id="UP000069135">
    <property type="component" value="Chromosome"/>
</dbReference>
<dbReference type="InterPro" id="IPR020594">
    <property type="entry name" value="Ribosomal_bL9_bac/chp"/>
</dbReference>
<dbReference type="Gene3D" id="3.40.5.10">
    <property type="entry name" value="Ribosomal protein L9, N-terminal domain"/>
    <property type="match status" value="1"/>
</dbReference>
<evidence type="ECO:0000256" key="7">
    <source>
        <dbReference type="ARBA" id="ARBA00035456"/>
    </source>
</evidence>
<feature type="domain" description="Large ribosomal subunit protein bL9 C-terminal" evidence="9">
    <location>
        <begin position="68"/>
        <end position="145"/>
    </location>
</feature>
<dbReference type="KEGG" id="prf:PeribacterA2_0409"/>
<evidence type="ECO:0000259" key="9">
    <source>
        <dbReference type="Pfam" id="PF03948"/>
    </source>
</evidence>
<dbReference type="Pfam" id="PF01281">
    <property type="entry name" value="Ribosomal_L9_N"/>
    <property type="match status" value="1"/>
</dbReference>
<sequence>MEILLLQDVPGIGKKNDLLIVGDGLALNCLLPDRRALVATPTVRRRYAEEIKRRAEEKQREMALRSSVAGKVTGKELVFHRKVTKTGKLYAAITQKHIAEALQEQLQVAADEAAIDLAEHIKSTGTFEAALKAGEFVQKFNVKVVAEK</sequence>
<dbReference type="GO" id="GO:0019843">
    <property type="term" value="F:rRNA binding"/>
    <property type="evidence" value="ECO:0007669"/>
    <property type="project" value="UniProtKB-KW"/>
</dbReference>
<keyword evidence="4 10" id="KW-0689">Ribosomal protein</keyword>